<reference evidence="2 3" key="1">
    <citation type="submission" date="2019-03" db="EMBL/GenBank/DDBJ databases">
        <title>Genomic Encyclopedia of Type Strains, Phase III (KMG-III): the genomes of soil and plant-associated and newly described type strains.</title>
        <authorList>
            <person name="Whitman W."/>
        </authorList>
    </citation>
    <scope>NUCLEOTIDE SEQUENCE [LARGE SCALE GENOMIC DNA]</scope>
    <source>
        <strain evidence="2 3">CGMCC 1.7660</strain>
    </source>
</reference>
<proteinExistence type="predicted"/>
<comment type="caution">
    <text evidence="2">The sequence shown here is derived from an EMBL/GenBank/DDBJ whole genome shotgun (WGS) entry which is preliminary data.</text>
</comment>
<name>A0A4R6WRI2_9PROT</name>
<dbReference type="EMBL" id="SNYW01000008">
    <property type="protein sequence ID" value="TDQ82137.1"/>
    <property type="molecule type" value="Genomic_DNA"/>
</dbReference>
<dbReference type="Proteomes" id="UP000295783">
    <property type="component" value="Unassembled WGS sequence"/>
</dbReference>
<protein>
    <submittedName>
        <fullName evidence="2">Uncharacterized protein (TIGR02300 family)</fullName>
    </submittedName>
</protein>
<dbReference type="InterPro" id="IPR012644">
    <property type="entry name" value="CHP02300_FYDLN_acid"/>
</dbReference>
<evidence type="ECO:0000256" key="1">
    <source>
        <dbReference type="SAM" id="MobiDB-lite"/>
    </source>
</evidence>
<dbReference type="AlphaFoldDB" id="A0A4R6WRI2"/>
<dbReference type="Pfam" id="PF09538">
    <property type="entry name" value="FYDLN_acid"/>
    <property type="match status" value="1"/>
</dbReference>
<evidence type="ECO:0000313" key="3">
    <source>
        <dbReference type="Proteomes" id="UP000295783"/>
    </source>
</evidence>
<dbReference type="NCBIfam" id="TIGR02300">
    <property type="entry name" value="FYDLN_acid"/>
    <property type="match status" value="1"/>
</dbReference>
<feature type="compositionally biased region" description="Acidic residues" evidence="1">
    <location>
        <begin position="75"/>
        <end position="123"/>
    </location>
</feature>
<organism evidence="2 3">
    <name type="scientific">Dongia mobilis</name>
    <dbReference type="NCBI Taxonomy" id="578943"/>
    <lineage>
        <taxon>Bacteria</taxon>
        <taxon>Pseudomonadati</taxon>
        <taxon>Pseudomonadota</taxon>
        <taxon>Alphaproteobacteria</taxon>
        <taxon>Rhodospirillales</taxon>
        <taxon>Dongiaceae</taxon>
        <taxon>Dongia</taxon>
    </lineage>
</organism>
<gene>
    <name evidence="2" type="ORF">A8950_1959</name>
</gene>
<keyword evidence="3" id="KW-1185">Reference proteome</keyword>
<sequence length="123" mass="13884">MAIGTSHHWYHSERLVTKPEWGTKRVCGSCGAHFYDMRKATIVCPKCKTVYDPDAVMKSRRRVAEKMTPVKQAAEEEPILPDVEADEEALGDEEDDSVLEDASELGEDDEDIEIVETGDEEER</sequence>
<feature type="region of interest" description="Disordered" evidence="1">
    <location>
        <begin position="65"/>
        <end position="123"/>
    </location>
</feature>
<accession>A0A4R6WRI2</accession>
<evidence type="ECO:0000313" key="2">
    <source>
        <dbReference type="EMBL" id="TDQ82137.1"/>
    </source>
</evidence>